<dbReference type="OrthoDB" id="5244618at2759"/>
<sequence>MASFILGQQTYSPSPTTQRTRNPQSVSILRSQPCPRGILRSRSLLLSRRPGKHINTGLSSRTNPTSLLLISSNLHFTHIIQSTSGSQPKTPINQHAFQADFHPQGPDQPRRLLRCHVNDPRSLPNGARAESTQALRPPASGTPSEANVPQQSHEHLPSLPSTFSAIKPTMSSQKQRNLVPSQMPGPPSLASRCTQPTSPQPQHASFGPPSSDSSLITTMAHCTLSGPSTAAQLRRIFHGPPSLHFPTVSRHHHTYITPTTTHFFSSPSSDPSRPACLPEPGFERDWPVPDDDVHYC</sequence>
<keyword evidence="3" id="KW-1185">Reference proteome</keyword>
<protein>
    <submittedName>
        <fullName evidence="2">Uncharacterized protein</fullName>
    </submittedName>
</protein>
<feature type="region of interest" description="Disordered" evidence="1">
    <location>
        <begin position="1"/>
        <end position="27"/>
    </location>
</feature>
<reference evidence="2 3" key="1">
    <citation type="submission" date="2016-10" db="EMBL/GenBank/DDBJ databases">
        <title>Draft genome sequence of Coniochaeta ligniaria NRRL30616, a lignocellulolytic fungus for bioabatement of inhibitors in plant biomass hydrolysates.</title>
        <authorList>
            <consortium name="DOE Joint Genome Institute"/>
            <person name="Jimenez D.J."/>
            <person name="Hector R.E."/>
            <person name="Riley R."/>
            <person name="Sun H."/>
            <person name="Grigoriev I.V."/>
            <person name="Van Elsas J.D."/>
            <person name="Nichols N.N."/>
        </authorList>
    </citation>
    <scope>NUCLEOTIDE SEQUENCE [LARGE SCALE GENOMIC DNA]</scope>
    <source>
        <strain evidence="2 3">NRRL 30616</strain>
    </source>
</reference>
<name>A0A1J7J8R4_9PEZI</name>
<feature type="compositionally biased region" description="Polar residues" evidence="1">
    <location>
        <begin position="191"/>
        <end position="214"/>
    </location>
</feature>
<evidence type="ECO:0000313" key="3">
    <source>
        <dbReference type="Proteomes" id="UP000182658"/>
    </source>
</evidence>
<accession>A0A1J7J8R4</accession>
<dbReference type="AlphaFoldDB" id="A0A1J7J8R4"/>
<proteinExistence type="predicted"/>
<feature type="compositionally biased region" description="Polar residues" evidence="1">
    <location>
        <begin position="159"/>
        <end position="180"/>
    </location>
</feature>
<dbReference type="InParanoid" id="A0A1J7J8R4"/>
<organism evidence="2 3">
    <name type="scientific">Coniochaeta ligniaria NRRL 30616</name>
    <dbReference type="NCBI Taxonomy" id="1408157"/>
    <lineage>
        <taxon>Eukaryota</taxon>
        <taxon>Fungi</taxon>
        <taxon>Dikarya</taxon>
        <taxon>Ascomycota</taxon>
        <taxon>Pezizomycotina</taxon>
        <taxon>Sordariomycetes</taxon>
        <taxon>Sordariomycetidae</taxon>
        <taxon>Coniochaetales</taxon>
        <taxon>Coniochaetaceae</taxon>
        <taxon>Coniochaeta</taxon>
    </lineage>
</organism>
<dbReference type="EMBL" id="KV875097">
    <property type="protein sequence ID" value="OIW29681.1"/>
    <property type="molecule type" value="Genomic_DNA"/>
</dbReference>
<dbReference type="Proteomes" id="UP000182658">
    <property type="component" value="Unassembled WGS sequence"/>
</dbReference>
<feature type="compositionally biased region" description="Low complexity" evidence="1">
    <location>
        <begin position="262"/>
        <end position="274"/>
    </location>
</feature>
<feature type="compositionally biased region" description="Polar residues" evidence="1">
    <location>
        <begin position="141"/>
        <end position="151"/>
    </location>
</feature>
<evidence type="ECO:0000313" key="2">
    <source>
        <dbReference type="EMBL" id="OIW29681.1"/>
    </source>
</evidence>
<evidence type="ECO:0000256" key="1">
    <source>
        <dbReference type="SAM" id="MobiDB-lite"/>
    </source>
</evidence>
<gene>
    <name evidence="2" type="ORF">CONLIGDRAFT_340223</name>
</gene>
<feature type="region of interest" description="Disordered" evidence="1">
    <location>
        <begin position="262"/>
        <end position="284"/>
    </location>
</feature>
<feature type="region of interest" description="Disordered" evidence="1">
    <location>
        <begin position="117"/>
        <end position="214"/>
    </location>
</feature>